<dbReference type="InterPro" id="IPR036097">
    <property type="entry name" value="HisK_dim/P_sf"/>
</dbReference>
<dbReference type="SUPFAM" id="SSF47384">
    <property type="entry name" value="Homodimeric domain of signal transducing histidine kinase"/>
    <property type="match status" value="1"/>
</dbReference>
<keyword evidence="8" id="KW-0902">Two-component regulatory system</keyword>
<dbReference type="InterPro" id="IPR003661">
    <property type="entry name" value="HisK_dim/P_dom"/>
</dbReference>
<dbReference type="Proteomes" id="UP000673383">
    <property type="component" value="Unassembled WGS sequence"/>
</dbReference>
<dbReference type="Pfam" id="PF04392">
    <property type="entry name" value="ABC_sub_bind"/>
    <property type="match status" value="1"/>
</dbReference>
<dbReference type="Pfam" id="PF02518">
    <property type="entry name" value="HATPase_c"/>
    <property type="match status" value="1"/>
</dbReference>
<gene>
    <name evidence="10" type="ORF">JOH49_009061</name>
</gene>
<dbReference type="Gene3D" id="3.30.565.10">
    <property type="entry name" value="Histidine kinase-like ATPase, C-terminal domain"/>
    <property type="match status" value="1"/>
</dbReference>
<dbReference type="Gene3D" id="3.40.50.2300">
    <property type="match status" value="1"/>
</dbReference>
<keyword evidence="6 10" id="KW-0418">Kinase</keyword>
<evidence type="ECO:0000313" key="11">
    <source>
        <dbReference type="Proteomes" id="UP000673383"/>
    </source>
</evidence>
<feature type="domain" description="Histidine kinase" evidence="9">
    <location>
        <begin position="492"/>
        <end position="708"/>
    </location>
</feature>
<evidence type="ECO:0000256" key="1">
    <source>
        <dbReference type="ARBA" id="ARBA00000085"/>
    </source>
</evidence>
<dbReference type="AlphaFoldDB" id="A0A8I1YFV8"/>
<evidence type="ECO:0000256" key="3">
    <source>
        <dbReference type="ARBA" id="ARBA00022553"/>
    </source>
</evidence>
<keyword evidence="5" id="KW-0547">Nucleotide-binding</keyword>
<dbReference type="Gene3D" id="1.10.287.130">
    <property type="match status" value="1"/>
</dbReference>
<keyword evidence="4" id="KW-0808">Transferase</keyword>
<evidence type="ECO:0000313" key="10">
    <source>
        <dbReference type="EMBL" id="MBP1299308.1"/>
    </source>
</evidence>
<dbReference type="EC" id="2.7.13.3" evidence="2"/>
<dbReference type="CDD" id="cd00082">
    <property type="entry name" value="HisKA"/>
    <property type="match status" value="1"/>
</dbReference>
<name>A0A8I1YFV8_BRAEL</name>
<dbReference type="SUPFAM" id="SSF55785">
    <property type="entry name" value="PYP-like sensor domain (PAS domain)"/>
    <property type="match status" value="1"/>
</dbReference>
<dbReference type="RefSeq" id="WP_172648354.1">
    <property type="nucleotide sequence ID" value="NZ_JAFICZ010000001.1"/>
</dbReference>
<dbReference type="InterPro" id="IPR005467">
    <property type="entry name" value="His_kinase_dom"/>
</dbReference>
<evidence type="ECO:0000256" key="6">
    <source>
        <dbReference type="ARBA" id="ARBA00022777"/>
    </source>
</evidence>
<dbReference type="InterPro" id="IPR036890">
    <property type="entry name" value="HATPase_C_sf"/>
</dbReference>
<comment type="catalytic activity">
    <reaction evidence="1">
        <text>ATP + protein L-histidine = ADP + protein N-phospho-L-histidine.</text>
        <dbReference type="EC" id="2.7.13.3"/>
    </reaction>
</comment>
<dbReference type="InterPro" id="IPR035965">
    <property type="entry name" value="PAS-like_dom_sf"/>
</dbReference>
<evidence type="ECO:0000256" key="8">
    <source>
        <dbReference type="ARBA" id="ARBA00023012"/>
    </source>
</evidence>
<protein>
    <recommendedName>
        <fullName evidence="2">histidine kinase</fullName>
        <ecNumber evidence="2">2.7.13.3</ecNumber>
    </recommendedName>
</protein>
<dbReference type="InterPro" id="IPR000014">
    <property type="entry name" value="PAS"/>
</dbReference>
<dbReference type="PANTHER" id="PTHR43065:SF10">
    <property type="entry name" value="PEROXIDE STRESS-ACTIVATED HISTIDINE KINASE MAK3"/>
    <property type="match status" value="1"/>
</dbReference>
<accession>A0A8I1YFV8</accession>
<dbReference type="GO" id="GO:0005524">
    <property type="term" value="F:ATP binding"/>
    <property type="evidence" value="ECO:0007669"/>
    <property type="project" value="UniProtKB-KW"/>
</dbReference>
<dbReference type="SMART" id="SM00387">
    <property type="entry name" value="HATPase_c"/>
    <property type="match status" value="1"/>
</dbReference>
<reference evidence="10" key="1">
    <citation type="submission" date="2021-02" db="EMBL/GenBank/DDBJ databases">
        <title>Genomic Encyclopedia of Type Strains, Phase IV (KMG-V): Genome sequencing to study the core and pangenomes of soil and plant-associated prokaryotes.</title>
        <authorList>
            <person name="Whitman W."/>
        </authorList>
    </citation>
    <scope>NUCLEOTIDE SEQUENCE</scope>
    <source>
        <strain evidence="10">USDA 406</strain>
    </source>
</reference>
<keyword evidence="7" id="KW-0067">ATP-binding</keyword>
<dbReference type="InterPro" id="IPR003594">
    <property type="entry name" value="HATPase_dom"/>
</dbReference>
<dbReference type="SMART" id="SM00388">
    <property type="entry name" value="HisKA"/>
    <property type="match status" value="1"/>
</dbReference>
<dbReference type="CDD" id="cd00130">
    <property type="entry name" value="PAS"/>
    <property type="match status" value="1"/>
</dbReference>
<dbReference type="PROSITE" id="PS50109">
    <property type="entry name" value="HIS_KIN"/>
    <property type="match status" value="1"/>
</dbReference>
<dbReference type="PRINTS" id="PR00344">
    <property type="entry name" value="BCTRLSENSOR"/>
</dbReference>
<dbReference type="EMBL" id="JAFICZ010000001">
    <property type="protein sequence ID" value="MBP1299308.1"/>
    <property type="molecule type" value="Genomic_DNA"/>
</dbReference>
<dbReference type="InterPro" id="IPR004358">
    <property type="entry name" value="Sig_transdc_His_kin-like_C"/>
</dbReference>
<dbReference type="PANTHER" id="PTHR43065">
    <property type="entry name" value="SENSOR HISTIDINE KINASE"/>
    <property type="match status" value="1"/>
</dbReference>
<evidence type="ECO:0000259" key="9">
    <source>
        <dbReference type="PROSITE" id="PS50109"/>
    </source>
</evidence>
<organism evidence="10 11">
    <name type="scientific">Bradyrhizobium elkanii</name>
    <dbReference type="NCBI Taxonomy" id="29448"/>
    <lineage>
        <taxon>Bacteria</taxon>
        <taxon>Pseudomonadati</taxon>
        <taxon>Pseudomonadota</taxon>
        <taxon>Alphaproteobacteria</taxon>
        <taxon>Hyphomicrobiales</taxon>
        <taxon>Nitrobacteraceae</taxon>
        <taxon>Bradyrhizobium</taxon>
    </lineage>
</organism>
<evidence type="ECO:0000256" key="5">
    <source>
        <dbReference type="ARBA" id="ARBA00022741"/>
    </source>
</evidence>
<dbReference type="SUPFAM" id="SSF55874">
    <property type="entry name" value="ATPase domain of HSP90 chaperone/DNA topoisomerase II/histidine kinase"/>
    <property type="match status" value="1"/>
</dbReference>
<proteinExistence type="predicted"/>
<sequence>MLHAFNYTFPATTAIAEAARKRLLERSPQKVEIDAEFLDLARNKDPANELRTVTFLRHKYAQRPPDLVMTLGSAALPFIMKHRDEIAPNVPVVFTSISPQTYAAVRPPPQVTGIVSDFNLDRTVELAERLQPEASRLFVIAGSGDTDRRWQAIARTTLESRERKFDVTYLFELPYAKLVGEVSKIPQDAIVILLTVFADGDGGAFIPAEVATALSAVSPAPVYAPYDTFLGNGAVGGFVEPFESVGVAAADMAIEIMEGRDPTALAPRTNPGQYRVDYRAMERWSLREHNLPPGTSVLFKSPTIWDEHRGTVLSTLFIFGLQSLFVGALLIQRRKRLRVENLLKESEERMTFAAAAANIGLWQFDRNTDEFWASEHCRTLFGIVPGMPLTRKAFLAAVHADDLGIATSALRGAFDAKQAEISDIRILLPRDEVRWVRMRARYYAEHGGESHQLGGIFIDVTDRKFAEAEAALQRQEVEHLMRVSVLGELSGSIAHEINQPLTAILSNAQAALHLMAQKAPDLAEVRDALEEIVHEDNRAGEVIRRLRSLLRKGERKAESVKLNDLINSTIGLLNSELIRRDVNVKLELADNLPMTSGDPIQLQQVLLNLVMNAMDAMASTPTAKRSVLISTHEKPTGSVEVRVKDRGHGIPLSANGHLFEPFYTTKQHGLGLGLTICSTIIQAHGGKLTLVNDQNDGAIAGFSVPGLETTR</sequence>
<dbReference type="Gene3D" id="2.10.70.100">
    <property type="match status" value="1"/>
</dbReference>
<evidence type="ECO:0000256" key="7">
    <source>
        <dbReference type="ARBA" id="ARBA00022840"/>
    </source>
</evidence>
<evidence type="ECO:0000256" key="4">
    <source>
        <dbReference type="ARBA" id="ARBA00022679"/>
    </source>
</evidence>
<evidence type="ECO:0000256" key="2">
    <source>
        <dbReference type="ARBA" id="ARBA00012438"/>
    </source>
</evidence>
<comment type="caution">
    <text evidence="10">The sequence shown here is derived from an EMBL/GenBank/DDBJ whole genome shotgun (WGS) entry which is preliminary data.</text>
</comment>
<dbReference type="Pfam" id="PF00512">
    <property type="entry name" value="HisKA"/>
    <property type="match status" value="1"/>
</dbReference>
<dbReference type="InterPro" id="IPR007487">
    <property type="entry name" value="ABC_transpt-TYRBP-like"/>
</dbReference>
<keyword evidence="3" id="KW-0597">Phosphoprotein</keyword>
<dbReference type="Gene3D" id="3.30.450.20">
    <property type="entry name" value="PAS domain"/>
    <property type="match status" value="1"/>
</dbReference>
<dbReference type="GO" id="GO:0000155">
    <property type="term" value="F:phosphorelay sensor kinase activity"/>
    <property type="evidence" value="ECO:0007669"/>
    <property type="project" value="InterPro"/>
</dbReference>